<evidence type="ECO:0000313" key="1">
    <source>
        <dbReference type="Proteomes" id="UP000887565"/>
    </source>
</evidence>
<keyword evidence="1" id="KW-1185">Reference proteome</keyword>
<dbReference type="Proteomes" id="UP000887565">
    <property type="component" value="Unplaced"/>
</dbReference>
<proteinExistence type="predicted"/>
<reference evidence="2" key="1">
    <citation type="submission" date="2022-11" db="UniProtKB">
        <authorList>
            <consortium name="WormBaseParasite"/>
        </authorList>
    </citation>
    <scope>IDENTIFICATION</scope>
</reference>
<dbReference type="WBParaSite" id="nRc.2.0.1.t41066-RA">
    <property type="protein sequence ID" value="nRc.2.0.1.t41066-RA"/>
    <property type="gene ID" value="nRc.2.0.1.g41066"/>
</dbReference>
<dbReference type="AlphaFoldDB" id="A0A915KQN7"/>
<sequence length="112" mass="13134">MKRIQDFQSSESGIQYSRRIEIVEESGRSKKRDMNVVGQSVTVEETKQSEKSYKTTTQFLAFRIMSNNRNSRRIEIVGESTHNQIRFKKPIISVFCDRVVGLVVKEWMLLIF</sequence>
<organism evidence="1 2">
    <name type="scientific">Romanomermis culicivorax</name>
    <name type="common">Nematode worm</name>
    <dbReference type="NCBI Taxonomy" id="13658"/>
    <lineage>
        <taxon>Eukaryota</taxon>
        <taxon>Metazoa</taxon>
        <taxon>Ecdysozoa</taxon>
        <taxon>Nematoda</taxon>
        <taxon>Enoplea</taxon>
        <taxon>Dorylaimia</taxon>
        <taxon>Mermithida</taxon>
        <taxon>Mermithoidea</taxon>
        <taxon>Mermithidae</taxon>
        <taxon>Romanomermis</taxon>
    </lineage>
</organism>
<protein>
    <submittedName>
        <fullName evidence="2">Uncharacterized protein</fullName>
    </submittedName>
</protein>
<name>A0A915KQN7_ROMCU</name>
<accession>A0A915KQN7</accession>
<evidence type="ECO:0000313" key="2">
    <source>
        <dbReference type="WBParaSite" id="nRc.2.0.1.t41066-RA"/>
    </source>
</evidence>